<feature type="region of interest" description="Disordered" evidence="1">
    <location>
        <begin position="156"/>
        <end position="186"/>
    </location>
</feature>
<dbReference type="Pfam" id="PF13621">
    <property type="entry name" value="Cupin_8"/>
    <property type="match status" value="1"/>
</dbReference>
<dbReference type="PANTHER" id="PTHR12461:SF101">
    <property type="entry name" value="TRNA WYBUTOSINE-SYNTHESIZING PROTEIN 4"/>
    <property type="match status" value="1"/>
</dbReference>
<dbReference type="PANTHER" id="PTHR12461">
    <property type="entry name" value="HYPOXIA-INDUCIBLE FACTOR 1 ALPHA INHIBITOR-RELATED"/>
    <property type="match status" value="1"/>
</dbReference>
<feature type="domain" description="JmjC" evidence="2">
    <location>
        <begin position="288"/>
        <end position="473"/>
    </location>
</feature>
<proteinExistence type="predicted"/>
<evidence type="ECO:0000313" key="4">
    <source>
        <dbReference type="Proteomes" id="UP001642482"/>
    </source>
</evidence>
<evidence type="ECO:0000259" key="2">
    <source>
        <dbReference type="PROSITE" id="PS51184"/>
    </source>
</evidence>
<reference evidence="3 4" key="1">
    <citation type="submission" date="2024-01" db="EMBL/GenBank/DDBJ databases">
        <authorList>
            <person name="Allen C."/>
            <person name="Tagirdzhanova G."/>
        </authorList>
    </citation>
    <scope>NUCLEOTIDE SEQUENCE [LARGE SCALE GENOMIC DNA]</scope>
</reference>
<dbReference type="Proteomes" id="UP001642482">
    <property type="component" value="Unassembled WGS sequence"/>
</dbReference>
<keyword evidence="4" id="KW-1185">Reference proteome</keyword>
<sequence length="473" mass="51990">MPTTLRIALWDHCLAAAGQIAEGSSNTGLVGCGAPIIALLQQQATQIVKLDAASAPPTLVARRLDDLLELAHARFYAFPPSDVPACWRHLYTDASILLFAIRWRSFTRGATSLEDNLDSLVGPLDLALILAGGAGPAGRGRAWIHTALDLVHAILEGTDEGEPEEPQRKRSRLDTPRAPSVPDFSSGPMFNDKEATAFVPPVRHRVPRSGPLGLEAFQAYLDRTKNRQPLVLSGMTDHWPARQTGPGGRPWSSPDYLRWRTLRGCRLVPVEIGRSYVDDGWGQALVPFRQVLDELVDPVPRAGGPTYLAQHALFSQMPWLQQDIAVPDACYTTTGEDDDEGDVLINAWLGPRGTITPLHTDPHHNLLAQVVGRKYVRLYAPEQTQKLRPRGREAGGVDMGNTSALDVGTMEGWDETASDNAGGEDKTDEKKAFQDIPYVDCILEAGDTLYIPQGWWHYVRGLSVSFSVSFWWN</sequence>
<dbReference type="InterPro" id="IPR003347">
    <property type="entry name" value="JmjC_dom"/>
</dbReference>
<dbReference type="SUPFAM" id="SSF51197">
    <property type="entry name" value="Clavaminate synthase-like"/>
    <property type="match status" value="1"/>
</dbReference>
<protein>
    <recommendedName>
        <fullName evidence="2">JmjC domain-containing protein</fullName>
    </recommendedName>
</protein>
<feature type="compositionally biased region" description="Basic and acidic residues" evidence="1">
    <location>
        <begin position="165"/>
        <end position="175"/>
    </location>
</feature>
<dbReference type="PROSITE" id="PS51184">
    <property type="entry name" value="JMJC"/>
    <property type="match status" value="1"/>
</dbReference>
<gene>
    <name evidence="3" type="ORF">SEUCBS140593_003181</name>
</gene>
<comment type="caution">
    <text evidence="3">The sequence shown here is derived from an EMBL/GenBank/DDBJ whole genome shotgun (WGS) entry which is preliminary data.</text>
</comment>
<accession>A0ABP0BCR9</accession>
<dbReference type="Gene3D" id="2.60.120.650">
    <property type="entry name" value="Cupin"/>
    <property type="match status" value="1"/>
</dbReference>
<dbReference type="InterPro" id="IPR041667">
    <property type="entry name" value="Cupin_8"/>
</dbReference>
<organism evidence="3 4">
    <name type="scientific">Sporothrix eucalyptigena</name>
    <dbReference type="NCBI Taxonomy" id="1812306"/>
    <lineage>
        <taxon>Eukaryota</taxon>
        <taxon>Fungi</taxon>
        <taxon>Dikarya</taxon>
        <taxon>Ascomycota</taxon>
        <taxon>Pezizomycotina</taxon>
        <taxon>Sordariomycetes</taxon>
        <taxon>Sordariomycetidae</taxon>
        <taxon>Ophiostomatales</taxon>
        <taxon>Ophiostomataceae</taxon>
        <taxon>Sporothrix</taxon>
    </lineage>
</organism>
<name>A0ABP0BCR9_9PEZI</name>
<dbReference type="EMBL" id="CAWUHD010000023">
    <property type="protein sequence ID" value="CAK7217343.1"/>
    <property type="molecule type" value="Genomic_DNA"/>
</dbReference>
<dbReference type="SMART" id="SM00558">
    <property type="entry name" value="JmjC"/>
    <property type="match status" value="1"/>
</dbReference>
<evidence type="ECO:0000256" key="1">
    <source>
        <dbReference type="SAM" id="MobiDB-lite"/>
    </source>
</evidence>
<evidence type="ECO:0000313" key="3">
    <source>
        <dbReference type="EMBL" id="CAK7217343.1"/>
    </source>
</evidence>